<sequence>MKKLTENQTLSFESLRGIAAIAVALAHVFQFFLARYHPEYYRAVGLVAQSSVMVFFVMSGFLIGVSIQNNKSRNGYFAMSDYAISRFRRIYPPLVLSLIIILLMAFVAPHVFESGSQRFSTESDEFIKGRGIFYWPSQIFSVLTFTNGLLPQGTPFNTPLWSLPFEAWYYVLAALLFTKKPFYIVLAFILAYAISGANIKFMIFGAVWFAGLGLSIIDIKGKVHTVAACILTTITSWFAFAHGAKYISSGGDYTMFNMWFGLAFAAFTYLFILSMNIRINIISNSSKYSYTLYIIHYPIIMFMIGMFESRVMGGFYSSLPIAICAAAIALALAYKASQYVENPNLIKRFM</sequence>
<protein>
    <submittedName>
        <fullName evidence="3">Acyltransferase</fullName>
    </submittedName>
</protein>
<organism evidence="3 4">
    <name type="scientific">Enterobacter ludwigii</name>
    <dbReference type="NCBI Taxonomy" id="299767"/>
    <lineage>
        <taxon>Bacteria</taxon>
        <taxon>Pseudomonadati</taxon>
        <taxon>Pseudomonadota</taxon>
        <taxon>Gammaproteobacteria</taxon>
        <taxon>Enterobacterales</taxon>
        <taxon>Enterobacteriaceae</taxon>
        <taxon>Enterobacter</taxon>
        <taxon>Enterobacter cloacae complex</taxon>
    </lineage>
</organism>
<feature type="domain" description="Acyltransferase 3" evidence="2">
    <location>
        <begin position="11"/>
        <end position="334"/>
    </location>
</feature>
<evidence type="ECO:0000313" key="4">
    <source>
        <dbReference type="Proteomes" id="UP001210538"/>
    </source>
</evidence>
<feature type="transmembrane region" description="Helical" evidence="1">
    <location>
        <begin position="90"/>
        <end position="112"/>
    </location>
</feature>
<dbReference type="InterPro" id="IPR002656">
    <property type="entry name" value="Acyl_transf_3_dom"/>
</dbReference>
<gene>
    <name evidence="3" type="ORF">PHA72_05785</name>
</gene>
<feature type="transmembrane region" description="Helical" evidence="1">
    <location>
        <begin position="12"/>
        <end position="34"/>
    </location>
</feature>
<keyword evidence="1" id="KW-0812">Transmembrane</keyword>
<feature type="transmembrane region" description="Helical" evidence="1">
    <location>
        <begin position="226"/>
        <end position="244"/>
    </location>
</feature>
<proteinExistence type="predicted"/>
<reference evidence="3 4" key="1">
    <citation type="submission" date="2023-01" db="EMBL/GenBank/DDBJ databases">
        <title>Genome sequence resource and annotation of Enterobacter ludwigii, an economically important pathogen of seedling wilt with strawberry.</title>
        <authorList>
            <person name="Xie Y."/>
        </authorList>
    </citation>
    <scope>NUCLEOTIDE SEQUENCE [LARGE SCALE GENOMIC DNA]</scope>
    <source>
        <strain evidence="3 4">CM-TZ4</strain>
    </source>
</reference>
<dbReference type="AlphaFoldDB" id="A0AAX3LEC2"/>
<keyword evidence="1" id="KW-1133">Transmembrane helix</keyword>
<dbReference type="Pfam" id="PF01757">
    <property type="entry name" value="Acyl_transf_3"/>
    <property type="match status" value="1"/>
</dbReference>
<feature type="transmembrane region" description="Helical" evidence="1">
    <location>
        <begin position="256"/>
        <end position="276"/>
    </location>
</feature>
<feature type="transmembrane region" description="Helical" evidence="1">
    <location>
        <begin position="132"/>
        <end position="150"/>
    </location>
</feature>
<dbReference type="PANTHER" id="PTHR23028">
    <property type="entry name" value="ACETYLTRANSFERASE"/>
    <property type="match status" value="1"/>
</dbReference>
<feature type="transmembrane region" description="Helical" evidence="1">
    <location>
        <begin position="288"/>
        <end position="307"/>
    </location>
</feature>
<dbReference type="GO" id="GO:0016747">
    <property type="term" value="F:acyltransferase activity, transferring groups other than amino-acyl groups"/>
    <property type="evidence" value="ECO:0007669"/>
    <property type="project" value="InterPro"/>
</dbReference>
<feature type="transmembrane region" description="Helical" evidence="1">
    <location>
        <begin position="313"/>
        <end position="334"/>
    </location>
</feature>
<dbReference type="InterPro" id="IPR050879">
    <property type="entry name" value="Acyltransferase_3"/>
</dbReference>
<accession>A0AAX3LEC2</accession>
<evidence type="ECO:0000313" key="3">
    <source>
        <dbReference type="EMBL" id="WCE14389.1"/>
    </source>
</evidence>
<feature type="transmembrane region" description="Helical" evidence="1">
    <location>
        <begin position="46"/>
        <end position="69"/>
    </location>
</feature>
<keyword evidence="3" id="KW-0012">Acyltransferase</keyword>
<dbReference type="PANTHER" id="PTHR23028:SF53">
    <property type="entry name" value="ACYL_TRANSF_3 DOMAIN-CONTAINING PROTEIN"/>
    <property type="match status" value="1"/>
</dbReference>
<dbReference type="Proteomes" id="UP001210538">
    <property type="component" value="Chromosome"/>
</dbReference>
<dbReference type="RefSeq" id="WP_052686763.1">
    <property type="nucleotide sequence ID" value="NZ_CAWPLG010000334.1"/>
</dbReference>
<evidence type="ECO:0000256" key="1">
    <source>
        <dbReference type="SAM" id="Phobius"/>
    </source>
</evidence>
<dbReference type="GO" id="GO:0016020">
    <property type="term" value="C:membrane"/>
    <property type="evidence" value="ECO:0007669"/>
    <property type="project" value="TreeGrafter"/>
</dbReference>
<keyword evidence="1" id="KW-0472">Membrane</keyword>
<evidence type="ECO:0000259" key="2">
    <source>
        <dbReference type="Pfam" id="PF01757"/>
    </source>
</evidence>
<dbReference type="GO" id="GO:0000271">
    <property type="term" value="P:polysaccharide biosynthetic process"/>
    <property type="evidence" value="ECO:0007669"/>
    <property type="project" value="TreeGrafter"/>
</dbReference>
<name>A0AAX3LEC2_9ENTR</name>
<keyword evidence="3" id="KW-0808">Transferase</keyword>
<dbReference type="EMBL" id="CP116347">
    <property type="protein sequence ID" value="WCE14389.1"/>
    <property type="molecule type" value="Genomic_DNA"/>
</dbReference>
<keyword evidence="4" id="KW-1185">Reference proteome</keyword>